<name>A0ABV7F3H2_9BURK</name>
<keyword evidence="3" id="KW-1185">Reference proteome</keyword>
<evidence type="ECO:0000256" key="1">
    <source>
        <dbReference type="SAM" id="SignalP"/>
    </source>
</evidence>
<accession>A0ABV7F3H2</accession>
<gene>
    <name evidence="2" type="ORF">ACFOFO_08895</name>
</gene>
<dbReference type="EMBL" id="JBHRTP010000024">
    <property type="protein sequence ID" value="MFC3108075.1"/>
    <property type="molecule type" value="Genomic_DNA"/>
</dbReference>
<feature type="chain" id="PRO_5046241024" description="Carboxypeptidase regulatory-like domain-containing protein" evidence="1">
    <location>
        <begin position="19"/>
        <end position="642"/>
    </location>
</feature>
<feature type="signal peptide" evidence="1">
    <location>
        <begin position="1"/>
        <end position="18"/>
    </location>
</feature>
<dbReference type="Proteomes" id="UP001595530">
    <property type="component" value="Unassembled WGS sequence"/>
</dbReference>
<evidence type="ECO:0008006" key="4">
    <source>
        <dbReference type="Google" id="ProtNLM"/>
    </source>
</evidence>
<comment type="caution">
    <text evidence="2">The sequence shown here is derived from an EMBL/GenBank/DDBJ whole genome shotgun (WGS) entry which is preliminary data.</text>
</comment>
<keyword evidence="1" id="KW-0732">Signal</keyword>
<dbReference type="RefSeq" id="WP_390325818.1">
    <property type="nucleotide sequence ID" value="NZ_JBHRTP010000024.1"/>
</dbReference>
<sequence length="642" mass="65870">MSYNFVSFIRSGSTIACAASLLLGGCGGGSSSVPAPVVAPQQPAPTSLSGTVAVGAPMLNATVTVKDANGVTRSALAGVDGSYSGISTDGLAAPYALQACGVVDANYTCFYSVVQQPGVANVTPLTHATLALALGTDPSGMFAPSAPTAPPSATDLDAQKLKLETALADVLAKAGVAGIDFATTPFSADRTGMDKVLDSVKISTGTDGATSKSFVQIEGIIGSGNVFLDQDVAAGTLTAASGADVDLKGISSIFVQGMSFAISAANETTCVSRMTAANIFDDNFSLDFDDNVIVNKANAPEMICKFAGLNNLLGGMVANPILRDCDFTTDANRKVCSVGFNIVNGDASFDGAELAVVLRAGAAWKLLGRDAVYNINVGAAIQRTSRVDLPAGDAANAQTFYTRALTFDVTANDGVSSTGVRAAKIYQRNQDGSGWEATPLVTMTLSDACIAQLQPGEKARLSIGDNCGSSWLSLGDTIDGQNAAAIGDHLIDNFYKRGRKVKVELFPNVAATGTPVVIIKRVEGVPPKYAALASFPWMEMDAEAKAALSAYDGAAASFTVSWARNRIVSGKDVSFCLAGGCQGSSRGGHEDIVNGHTSQVIAMTNKPANAAAYKAVSIYGRNSDQLGVSTNYVSCGGMASCW</sequence>
<evidence type="ECO:0000313" key="3">
    <source>
        <dbReference type="Proteomes" id="UP001595530"/>
    </source>
</evidence>
<reference evidence="3" key="1">
    <citation type="journal article" date="2019" name="Int. J. Syst. Evol. Microbiol.">
        <title>The Global Catalogue of Microorganisms (GCM) 10K type strain sequencing project: providing services to taxonomists for standard genome sequencing and annotation.</title>
        <authorList>
            <consortium name="The Broad Institute Genomics Platform"/>
            <consortium name="The Broad Institute Genome Sequencing Center for Infectious Disease"/>
            <person name="Wu L."/>
            <person name="Ma J."/>
        </authorList>
    </citation>
    <scope>NUCLEOTIDE SEQUENCE [LARGE SCALE GENOMIC DNA]</scope>
    <source>
        <strain evidence="3">KCTC 42986</strain>
    </source>
</reference>
<organism evidence="2 3">
    <name type="scientific">Undibacterium arcticum</name>
    <dbReference type="NCBI Taxonomy" id="1762892"/>
    <lineage>
        <taxon>Bacteria</taxon>
        <taxon>Pseudomonadati</taxon>
        <taxon>Pseudomonadota</taxon>
        <taxon>Betaproteobacteria</taxon>
        <taxon>Burkholderiales</taxon>
        <taxon>Oxalobacteraceae</taxon>
        <taxon>Undibacterium</taxon>
    </lineage>
</organism>
<proteinExistence type="predicted"/>
<evidence type="ECO:0000313" key="2">
    <source>
        <dbReference type="EMBL" id="MFC3108075.1"/>
    </source>
</evidence>
<protein>
    <recommendedName>
        <fullName evidence="4">Carboxypeptidase regulatory-like domain-containing protein</fullName>
    </recommendedName>
</protein>